<comment type="pathway">
    <text evidence="3">Carbohydrate metabolism; D-arabinitol metabolism.</text>
</comment>
<dbReference type="VEuPathDB" id="FungiDB:TRICI_005086"/>
<dbReference type="EMBL" id="SWFS01000390">
    <property type="protein sequence ID" value="KAA8906847.1"/>
    <property type="molecule type" value="Genomic_DNA"/>
</dbReference>
<dbReference type="Proteomes" id="UP000761534">
    <property type="component" value="Unassembled WGS sequence"/>
</dbReference>
<dbReference type="EC" id="1.1.1.250" evidence="4"/>
<organism evidence="6 7">
    <name type="scientific">Trichomonascus ciferrii</name>
    <dbReference type="NCBI Taxonomy" id="44093"/>
    <lineage>
        <taxon>Eukaryota</taxon>
        <taxon>Fungi</taxon>
        <taxon>Dikarya</taxon>
        <taxon>Ascomycota</taxon>
        <taxon>Saccharomycotina</taxon>
        <taxon>Dipodascomycetes</taxon>
        <taxon>Dipodascales</taxon>
        <taxon>Trichomonascaceae</taxon>
        <taxon>Trichomonascus</taxon>
        <taxon>Trichomonascus ciferrii complex</taxon>
    </lineage>
</organism>
<protein>
    <recommendedName>
        <fullName evidence="5">D-arabinitol 2-dehydrogenase [ribulose-forming]</fullName>
        <ecNumber evidence="4">1.1.1.250</ecNumber>
    </recommendedName>
</protein>
<accession>A0A642V2Z0</accession>
<dbReference type="PANTHER" id="PTHR42760">
    <property type="entry name" value="SHORT-CHAIN DEHYDROGENASES/REDUCTASES FAMILY MEMBER"/>
    <property type="match status" value="1"/>
</dbReference>
<name>A0A642V2Z0_9ASCO</name>
<dbReference type="FunFam" id="3.40.50.720:FF:000240">
    <property type="entry name" value="SDR family oxidoreductase"/>
    <property type="match status" value="1"/>
</dbReference>
<dbReference type="AlphaFoldDB" id="A0A642V2Z0"/>
<proteinExistence type="inferred from homology"/>
<sequence>MSATMVSKAVANGAETALPNLTKMFNLAGKTAVITGASGGLLQVVSKYFLQAGASVALIDCNLEQLEPSVKKLTEWYNAPGNKLNDYANPNQIISSWACDIADAHKVNATVKAIREHHGSPLNILINGAGYNEKSLAEEYPPEKFKRIIDVNLNGSMFISQAVANTLIKDKVPGSFILVGSMSGSIINRPPLMQTGYNTSKAGVIHMAKSLASEWSKYNIRVNCLSPGYIATPMTKQLMDANPTVKAEWESQTPMARMAEPYEFAGPLVFLASDASSYMTGHDLIVDGGFTIW</sequence>
<dbReference type="SUPFAM" id="SSF51735">
    <property type="entry name" value="NAD(P)-binding Rossmann-fold domains"/>
    <property type="match status" value="1"/>
</dbReference>
<dbReference type="InterPro" id="IPR002347">
    <property type="entry name" value="SDR_fam"/>
</dbReference>
<dbReference type="PRINTS" id="PR00080">
    <property type="entry name" value="SDRFAMILY"/>
</dbReference>
<keyword evidence="7" id="KW-1185">Reference proteome</keyword>
<evidence type="ECO:0000256" key="1">
    <source>
        <dbReference type="ARBA" id="ARBA00006484"/>
    </source>
</evidence>
<evidence type="ECO:0000256" key="3">
    <source>
        <dbReference type="ARBA" id="ARBA00060719"/>
    </source>
</evidence>
<evidence type="ECO:0000256" key="4">
    <source>
        <dbReference type="ARBA" id="ARBA00066831"/>
    </source>
</evidence>
<evidence type="ECO:0000313" key="7">
    <source>
        <dbReference type="Proteomes" id="UP000761534"/>
    </source>
</evidence>
<comment type="caution">
    <text evidence="6">The sequence shown here is derived from an EMBL/GenBank/DDBJ whole genome shotgun (WGS) entry which is preliminary data.</text>
</comment>
<dbReference type="Gene3D" id="3.40.50.720">
    <property type="entry name" value="NAD(P)-binding Rossmann-like Domain"/>
    <property type="match status" value="1"/>
</dbReference>
<evidence type="ECO:0000313" key="6">
    <source>
        <dbReference type="EMBL" id="KAA8906847.1"/>
    </source>
</evidence>
<dbReference type="GO" id="GO:0047038">
    <property type="term" value="F:D-arabinitol 2-dehydrogenase activity"/>
    <property type="evidence" value="ECO:0007669"/>
    <property type="project" value="UniProtKB-EC"/>
</dbReference>
<dbReference type="PRINTS" id="PR00081">
    <property type="entry name" value="GDHRDH"/>
</dbReference>
<comment type="similarity">
    <text evidence="1">Belongs to the short-chain dehydrogenases/reductases (SDR) family.</text>
</comment>
<dbReference type="Pfam" id="PF13561">
    <property type="entry name" value="adh_short_C2"/>
    <property type="match status" value="1"/>
</dbReference>
<keyword evidence="2" id="KW-0560">Oxidoreductase</keyword>
<dbReference type="InterPro" id="IPR036291">
    <property type="entry name" value="NAD(P)-bd_dom_sf"/>
</dbReference>
<gene>
    <name evidence="6" type="ORF">TRICI_005086</name>
</gene>
<evidence type="ECO:0000256" key="5">
    <source>
        <dbReference type="ARBA" id="ARBA00070881"/>
    </source>
</evidence>
<reference evidence="6" key="1">
    <citation type="journal article" date="2019" name="G3 (Bethesda)">
        <title>Genome Assemblies of Two Rare Opportunistic Yeast Pathogens: Diutina rugosa (syn. Candida rugosa) and Trichomonascus ciferrii (syn. Candida ciferrii).</title>
        <authorList>
            <person name="Mixao V."/>
            <person name="Saus E."/>
            <person name="Hansen A.P."/>
            <person name="Lass-Florl C."/>
            <person name="Gabaldon T."/>
        </authorList>
    </citation>
    <scope>NUCLEOTIDE SEQUENCE</scope>
    <source>
        <strain evidence="6">CBS 4856</strain>
    </source>
</reference>
<evidence type="ECO:0000256" key="2">
    <source>
        <dbReference type="ARBA" id="ARBA00023002"/>
    </source>
</evidence>
<dbReference type="GO" id="GO:0005975">
    <property type="term" value="P:carbohydrate metabolic process"/>
    <property type="evidence" value="ECO:0007669"/>
    <property type="project" value="UniProtKB-ARBA"/>
</dbReference>
<dbReference type="PANTHER" id="PTHR42760:SF115">
    <property type="entry name" value="3-OXOACYL-[ACYL-CARRIER-PROTEIN] REDUCTASE FABG"/>
    <property type="match status" value="1"/>
</dbReference>
<dbReference type="OrthoDB" id="5325318at2759"/>